<dbReference type="Proteomes" id="UP000027265">
    <property type="component" value="Unassembled WGS sequence"/>
</dbReference>
<dbReference type="AlphaFoldDB" id="A0A067QCQ6"/>
<proteinExistence type="predicted"/>
<feature type="compositionally biased region" description="Pro residues" evidence="1">
    <location>
        <begin position="833"/>
        <end position="844"/>
    </location>
</feature>
<dbReference type="InterPro" id="IPR011022">
    <property type="entry name" value="Arrestin_C-like"/>
</dbReference>
<gene>
    <name evidence="3" type="ORF">JAAARDRAFT_55964</name>
</gene>
<evidence type="ECO:0000313" key="4">
    <source>
        <dbReference type="Proteomes" id="UP000027265"/>
    </source>
</evidence>
<dbReference type="Pfam" id="PF02752">
    <property type="entry name" value="Arrestin_C"/>
    <property type="match status" value="1"/>
</dbReference>
<feature type="compositionally biased region" description="Low complexity" evidence="1">
    <location>
        <begin position="921"/>
        <end position="944"/>
    </location>
</feature>
<feature type="compositionally biased region" description="Polar residues" evidence="1">
    <location>
        <begin position="964"/>
        <end position="994"/>
    </location>
</feature>
<feature type="region of interest" description="Disordered" evidence="1">
    <location>
        <begin position="755"/>
        <end position="1025"/>
    </location>
</feature>
<feature type="region of interest" description="Disordered" evidence="1">
    <location>
        <begin position="346"/>
        <end position="721"/>
    </location>
</feature>
<feature type="compositionally biased region" description="Polar residues" evidence="1">
    <location>
        <begin position="475"/>
        <end position="484"/>
    </location>
</feature>
<feature type="compositionally biased region" description="Pro residues" evidence="1">
    <location>
        <begin position="638"/>
        <end position="649"/>
    </location>
</feature>
<dbReference type="InterPro" id="IPR053060">
    <property type="entry name" value="Cytokinesis_Signaling_Reg"/>
</dbReference>
<evidence type="ECO:0000259" key="2">
    <source>
        <dbReference type="SMART" id="SM01017"/>
    </source>
</evidence>
<name>A0A067QCQ6_9AGAM</name>
<dbReference type="GO" id="GO:0000935">
    <property type="term" value="C:division septum"/>
    <property type="evidence" value="ECO:0007669"/>
    <property type="project" value="TreeGrafter"/>
</dbReference>
<dbReference type="PANTHER" id="PTHR36419">
    <property type="entry name" value="ARRESTIN FAMILY PROTEIN 1"/>
    <property type="match status" value="1"/>
</dbReference>
<feature type="compositionally biased region" description="Pro residues" evidence="1">
    <location>
        <begin position="948"/>
        <end position="959"/>
    </location>
</feature>
<evidence type="ECO:0000256" key="1">
    <source>
        <dbReference type="SAM" id="MobiDB-lite"/>
    </source>
</evidence>
<dbReference type="InterPro" id="IPR014752">
    <property type="entry name" value="Arrestin-like_C"/>
</dbReference>
<dbReference type="SUPFAM" id="SSF81296">
    <property type="entry name" value="E set domains"/>
    <property type="match status" value="1"/>
</dbReference>
<feature type="compositionally biased region" description="Basic and acidic residues" evidence="1">
    <location>
        <begin position="852"/>
        <end position="863"/>
    </location>
</feature>
<feature type="compositionally biased region" description="Basic and acidic residues" evidence="1">
    <location>
        <begin position="797"/>
        <end position="808"/>
    </location>
</feature>
<feature type="compositionally biased region" description="Polar residues" evidence="1">
    <location>
        <begin position="575"/>
        <end position="587"/>
    </location>
</feature>
<dbReference type="GO" id="GO:0000917">
    <property type="term" value="P:division septum assembly"/>
    <property type="evidence" value="ECO:0007669"/>
    <property type="project" value="TreeGrafter"/>
</dbReference>
<feature type="compositionally biased region" description="Low complexity" evidence="1">
    <location>
        <begin position="451"/>
        <end position="474"/>
    </location>
</feature>
<feature type="compositionally biased region" description="Basic and acidic residues" evidence="1">
    <location>
        <begin position="528"/>
        <end position="542"/>
    </location>
</feature>
<sequence length="1025" mass="108533">MSQLKLTLRPPPNVEFVHGYPGIPPSAPDRPQAAVKGALELRAGPQGVKAKWVRVELRKVETLPGGGQANTYFDFVGQSPINLWQSSEDYGLLMTQDFPFYIRIPESIPPSLALEKGAGVRYELVATACLKGKRGFFTRAKSTLLSTMAPIIIDKHELHSTWPVYCQPETRELAQDGVILTVERNHTCYGPGDRVSILATIKSDSLHTVILRSFEFALRETVVFRAGTQVTGKKAAPAVRITVIGEQKVPVNATLYGGTQHKVELACLVPPSHNAATLTSARHIDITYTLDIKALMGTAKPIMMALPVVVSNWPRPVSTEAIRRIGPAMGLSLLQAPTIPTQIAQRPDFNPQATMPSRDPQRPDLGRPYNTMPNGPIARPPSSSNGVDEFGAMPSRTNMPVASPAPAPSASMSAKEREAYGDRGANGMGYDPSNSSRMSYGVGVGGGNTGLGPATPSEPTTPSRRPRSSGGAPTNRFTVTNMNENDMPPISERSQQNLALPGAAGGSNVGGAGGSGVGGGAGKSKWMSAEEEKRQLYERARAQAEQVQGPVAARESSPPPPAPVPVMAAPSSQSTTSSRFGPNTNWASAEEEKMRLFNAAQAKARHAQGSEAYSPPSSPGASLHDRKTSIHSLNFNPQQPPPRSAPSSPPIKSSGAALYSQAMSTLNRGQSANATFSTNGYGNAVAGSSSSSSGAGGSQQVYAPKPQYPSAEQEKEMLKRYHQAKAAVDKVQGPVYEETSQASYNADPVAYDALYPTNTSRSRVNGAGPPSPINGDMPPAFPSSSAASPHPPTNALSEKERLRRHFEAQDAAAASSSGMNGSNIPSYDAPSYSSPPPPPPPSAPVAPMNALAEKELLRRKYAAEEAAAGGSTSSAPVPPPVQPNTRSPPPLPPAYDTGSRPLTAAEEKALLKRQYESQDNRSGVSSNAGPSSSGSAPSFVRSPSARTIPPPPPLMPRPPVEYIQETQEYNVRTNQQQQPPVSPPLDSQNPQNGYGLNMRAFSPLDVHFDTSSSSSPPPLPPKFPY</sequence>
<feature type="compositionally biased region" description="Basic and acidic residues" evidence="1">
    <location>
        <begin position="905"/>
        <end position="919"/>
    </location>
</feature>
<organism evidence="3 4">
    <name type="scientific">Jaapia argillacea MUCL 33604</name>
    <dbReference type="NCBI Taxonomy" id="933084"/>
    <lineage>
        <taxon>Eukaryota</taxon>
        <taxon>Fungi</taxon>
        <taxon>Dikarya</taxon>
        <taxon>Basidiomycota</taxon>
        <taxon>Agaricomycotina</taxon>
        <taxon>Agaricomycetes</taxon>
        <taxon>Agaricomycetidae</taxon>
        <taxon>Jaapiales</taxon>
        <taxon>Jaapiaceae</taxon>
        <taxon>Jaapia</taxon>
    </lineage>
</organism>
<dbReference type="Gene3D" id="2.60.40.640">
    <property type="match status" value="1"/>
</dbReference>
<feature type="compositionally biased region" description="Polar residues" evidence="1">
    <location>
        <begin position="661"/>
        <end position="678"/>
    </location>
</feature>
<dbReference type="SMART" id="SM01017">
    <property type="entry name" value="Arrestin_C"/>
    <property type="match status" value="1"/>
</dbReference>
<feature type="compositionally biased region" description="Pro residues" evidence="1">
    <location>
        <begin position="1015"/>
        <end position="1025"/>
    </location>
</feature>
<dbReference type="InParanoid" id="A0A067QCQ6"/>
<feature type="compositionally biased region" description="Low complexity" evidence="1">
    <location>
        <begin position="679"/>
        <end position="703"/>
    </location>
</feature>
<dbReference type="OrthoDB" id="4001642at2759"/>
<feature type="compositionally biased region" description="Low complexity" evidence="1">
    <location>
        <begin position="399"/>
        <end position="413"/>
    </location>
</feature>
<feature type="compositionally biased region" description="Low complexity" evidence="1">
    <location>
        <begin position="864"/>
        <end position="875"/>
    </location>
</feature>
<reference evidence="4" key="1">
    <citation type="journal article" date="2014" name="Proc. Natl. Acad. Sci. U.S.A.">
        <title>Extensive sampling of basidiomycete genomes demonstrates inadequacy of the white-rot/brown-rot paradigm for wood decay fungi.</title>
        <authorList>
            <person name="Riley R."/>
            <person name="Salamov A.A."/>
            <person name="Brown D.W."/>
            <person name="Nagy L.G."/>
            <person name="Floudas D."/>
            <person name="Held B.W."/>
            <person name="Levasseur A."/>
            <person name="Lombard V."/>
            <person name="Morin E."/>
            <person name="Otillar R."/>
            <person name="Lindquist E.A."/>
            <person name="Sun H."/>
            <person name="LaButti K.M."/>
            <person name="Schmutz J."/>
            <person name="Jabbour D."/>
            <person name="Luo H."/>
            <person name="Baker S.E."/>
            <person name="Pisabarro A.G."/>
            <person name="Walton J.D."/>
            <person name="Blanchette R.A."/>
            <person name="Henrissat B."/>
            <person name="Martin F."/>
            <person name="Cullen D."/>
            <person name="Hibbett D.S."/>
            <person name="Grigoriev I.V."/>
        </authorList>
    </citation>
    <scope>NUCLEOTIDE SEQUENCE [LARGE SCALE GENOMIC DNA]</scope>
    <source>
        <strain evidence="4">MUCL 33604</strain>
    </source>
</reference>
<dbReference type="InterPro" id="IPR014756">
    <property type="entry name" value="Ig_E-set"/>
</dbReference>
<feature type="compositionally biased region" description="Low complexity" evidence="1">
    <location>
        <begin position="565"/>
        <end position="574"/>
    </location>
</feature>
<dbReference type="PANTHER" id="PTHR36419:SF1">
    <property type="entry name" value="RHO1 GEF LOCALIZING PROTEIN 1"/>
    <property type="match status" value="1"/>
</dbReference>
<keyword evidence="4" id="KW-1185">Reference proteome</keyword>
<evidence type="ECO:0000313" key="3">
    <source>
        <dbReference type="EMBL" id="KDQ61292.1"/>
    </source>
</evidence>
<feature type="compositionally biased region" description="Gly residues" evidence="1">
    <location>
        <begin position="503"/>
        <end position="522"/>
    </location>
</feature>
<protein>
    <recommendedName>
        <fullName evidence="2">Arrestin C-terminal-like domain-containing protein</fullName>
    </recommendedName>
</protein>
<feature type="domain" description="Arrestin C-terminal-like" evidence="2">
    <location>
        <begin position="174"/>
        <end position="314"/>
    </location>
</feature>
<dbReference type="HOGENOM" id="CLU_006109_0_0_1"/>
<dbReference type="EMBL" id="KL197713">
    <property type="protein sequence ID" value="KDQ61292.1"/>
    <property type="molecule type" value="Genomic_DNA"/>
</dbReference>
<feature type="compositionally biased region" description="Pro residues" evidence="1">
    <location>
        <begin position="876"/>
        <end position="893"/>
    </location>
</feature>
<accession>A0A067QCQ6</accession>